<gene>
    <name evidence="1" type="ORF">NLI96_g7680</name>
</gene>
<organism evidence="1 2">
    <name type="scientific">Meripilus lineatus</name>
    <dbReference type="NCBI Taxonomy" id="2056292"/>
    <lineage>
        <taxon>Eukaryota</taxon>
        <taxon>Fungi</taxon>
        <taxon>Dikarya</taxon>
        <taxon>Basidiomycota</taxon>
        <taxon>Agaricomycotina</taxon>
        <taxon>Agaricomycetes</taxon>
        <taxon>Polyporales</taxon>
        <taxon>Meripilaceae</taxon>
        <taxon>Meripilus</taxon>
    </lineage>
</organism>
<protein>
    <recommendedName>
        <fullName evidence="3">Sucrase/ferredoxin-like-domain-containing protein</fullName>
    </recommendedName>
</protein>
<sequence length="267" mass="29661">MIRAIPSSFSRTLLRSFSTPTSASLAGTVPFHDSYVLLHTRQPPSSYPGRVKSRLQRTLQLLATQWGGVVNFSWSPEQQALTQGDAAKPEWENGDEEAYRATAFSAYNGTLDIPEVNMRNVEEVNALLSAHAYPSKSPSSLSASSPTLHLYVCTHGERDCRCGDTGGKVYEALRREVKDRGLWERVHVAGVGHVSGHKYAANLLVYPWGEWLGNLDESNISEVFEGIVSRMNRLPEPNVTPSPLCPSYWRGRMGLDKEEQLTLLSRT</sequence>
<dbReference type="InterPro" id="IPR009737">
    <property type="entry name" value="Aim32/Apd1-like"/>
</dbReference>
<comment type="caution">
    <text evidence="1">The sequence shown here is derived from an EMBL/GenBank/DDBJ whole genome shotgun (WGS) entry which is preliminary data.</text>
</comment>
<dbReference type="SUPFAM" id="SSF52833">
    <property type="entry name" value="Thioredoxin-like"/>
    <property type="match status" value="1"/>
</dbReference>
<proteinExistence type="predicted"/>
<dbReference type="PANTHER" id="PTHR31902:SF14">
    <property type="entry name" value="ACTIN PATCHES DISTAL PROTEIN 1"/>
    <property type="match status" value="1"/>
</dbReference>
<dbReference type="InterPro" id="IPR036249">
    <property type="entry name" value="Thioredoxin-like_sf"/>
</dbReference>
<dbReference type="AlphaFoldDB" id="A0AAD5UYY1"/>
<name>A0AAD5UYY1_9APHY</name>
<dbReference type="EMBL" id="JANAWD010000323">
    <property type="protein sequence ID" value="KAJ3481404.1"/>
    <property type="molecule type" value="Genomic_DNA"/>
</dbReference>
<keyword evidence="2" id="KW-1185">Reference proteome</keyword>
<dbReference type="Pfam" id="PF06999">
    <property type="entry name" value="Suc_Fer-like"/>
    <property type="match status" value="1"/>
</dbReference>
<dbReference type="PANTHER" id="PTHR31902">
    <property type="entry name" value="ACTIN PATCHES DISTAL PROTEIN 1"/>
    <property type="match status" value="1"/>
</dbReference>
<reference evidence="1" key="1">
    <citation type="submission" date="2022-07" db="EMBL/GenBank/DDBJ databases">
        <title>Genome Sequence of Physisporinus lineatus.</title>
        <authorList>
            <person name="Buettner E."/>
        </authorList>
    </citation>
    <scope>NUCLEOTIDE SEQUENCE</scope>
    <source>
        <strain evidence="1">VT162</strain>
    </source>
</reference>
<dbReference type="CDD" id="cd03062">
    <property type="entry name" value="TRX_Fd_Sucrase"/>
    <property type="match status" value="1"/>
</dbReference>
<evidence type="ECO:0000313" key="1">
    <source>
        <dbReference type="EMBL" id="KAJ3481404.1"/>
    </source>
</evidence>
<dbReference type="Gene3D" id="3.40.30.10">
    <property type="entry name" value="Glutaredoxin"/>
    <property type="match status" value="1"/>
</dbReference>
<evidence type="ECO:0008006" key="3">
    <source>
        <dbReference type="Google" id="ProtNLM"/>
    </source>
</evidence>
<dbReference type="Proteomes" id="UP001212997">
    <property type="component" value="Unassembled WGS sequence"/>
</dbReference>
<accession>A0AAD5UYY1</accession>
<evidence type="ECO:0000313" key="2">
    <source>
        <dbReference type="Proteomes" id="UP001212997"/>
    </source>
</evidence>